<accession>A0AAW4NDZ5</accession>
<evidence type="ECO:0000313" key="1">
    <source>
        <dbReference type="EMBL" id="MBV3408756.1"/>
    </source>
</evidence>
<dbReference type="RefSeq" id="WP_217326765.1">
    <property type="nucleotide sequence ID" value="NZ_JAHOEK010000025.1"/>
</dbReference>
<organism evidence="1 2">
    <name type="scientific">Segatella copri</name>
    <dbReference type="NCBI Taxonomy" id="165179"/>
    <lineage>
        <taxon>Bacteria</taxon>
        <taxon>Pseudomonadati</taxon>
        <taxon>Bacteroidota</taxon>
        <taxon>Bacteroidia</taxon>
        <taxon>Bacteroidales</taxon>
        <taxon>Prevotellaceae</taxon>
        <taxon>Segatella</taxon>
    </lineage>
</organism>
<dbReference type="AlphaFoldDB" id="A0AAW4NDZ5"/>
<comment type="caution">
    <text evidence="1">The sequence shown here is derived from an EMBL/GenBank/DDBJ whole genome shotgun (WGS) entry which is preliminary data.</text>
</comment>
<dbReference type="Proteomes" id="UP001196316">
    <property type="component" value="Unassembled WGS sequence"/>
</dbReference>
<name>A0AAW4NDZ5_9BACT</name>
<dbReference type="Pfam" id="PF10987">
    <property type="entry name" value="DUF2806"/>
    <property type="match status" value="1"/>
</dbReference>
<gene>
    <name evidence="1" type="ORF">KSW80_10155</name>
</gene>
<dbReference type="EMBL" id="JAHOEP010000026">
    <property type="protein sequence ID" value="MBV3408756.1"/>
    <property type="molecule type" value="Genomic_DNA"/>
</dbReference>
<dbReference type="InterPro" id="IPR021254">
    <property type="entry name" value="DUF2806"/>
</dbReference>
<protein>
    <submittedName>
        <fullName evidence="1">DUF2806 domain-containing protein</fullName>
    </submittedName>
</protein>
<sequence>MDNNMLKIDVSSKALETFFDAITRGIGVLYEPTRIRKEAKAKAEAKVILAEAEKQEREILAAVQPLVGDSVPLEQLQPVISKIISDELRKKENIDAVVNIALEDFRKSQKVPDEKADTDWLTRFFNIVENVSDEELRNTWGKILSQEILSPGSYSLRTLSTISNLSKREAELFASLGKCVFSSTNSKFFLMSENTILGSDIQYGDILLLMECGLIKENEDIIFSYSADSNEIQKHAFVYQDLVIFIELEKGNYHIDVPIFELTTAGSEIYQILDVEKDMSVLEKAASIIKKPNVHFGYSKLMDISGNVIKSDGDILYL</sequence>
<reference evidence="1" key="1">
    <citation type="submission" date="2021-06" db="EMBL/GenBank/DDBJ databases">
        <title>Collection of gut derived symbiotic bacterial strains cultured from healthy donors.</title>
        <authorList>
            <person name="Lin H."/>
            <person name="Littmann E."/>
            <person name="Pamer E.G."/>
        </authorList>
    </citation>
    <scope>NUCLEOTIDE SEQUENCE</scope>
    <source>
        <strain evidence="1">MSK.21.60</strain>
    </source>
</reference>
<evidence type="ECO:0000313" key="2">
    <source>
        <dbReference type="Proteomes" id="UP001196316"/>
    </source>
</evidence>
<proteinExistence type="predicted"/>